<protein>
    <submittedName>
        <fullName evidence="1">Uncharacterized protein</fullName>
    </submittedName>
</protein>
<dbReference type="InterPro" id="IPR025619">
    <property type="entry name" value="YlzJ"/>
</dbReference>
<gene>
    <name evidence="1" type="ORF">FE782_09790</name>
</gene>
<keyword evidence="2" id="KW-1185">Reference proteome</keyword>
<dbReference type="Pfam" id="PF14035">
    <property type="entry name" value="YlzJ"/>
    <property type="match status" value="1"/>
</dbReference>
<dbReference type="Proteomes" id="UP000309676">
    <property type="component" value="Unassembled WGS sequence"/>
</dbReference>
<dbReference type="OrthoDB" id="1683573at2"/>
<sequence>MIQYTPVPLEQVFQGIEDLRCPEEVVVGDMTLQVEMLAHGEAKVVRLISPRAEDYMNPAYMPGTVFRLTR</sequence>
<evidence type="ECO:0000313" key="2">
    <source>
        <dbReference type="Proteomes" id="UP000309676"/>
    </source>
</evidence>
<proteinExistence type="predicted"/>
<dbReference type="RefSeq" id="WP_138193915.1">
    <property type="nucleotide sequence ID" value="NZ_VCIW01000005.1"/>
</dbReference>
<dbReference type="AlphaFoldDB" id="A0A5R9GFV0"/>
<accession>A0A5R9GFV0</accession>
<name>A0A5R9GFV0_9BACL</name>
<comment type="caution">
    <text evidence="1">The sequence shown here is derived from an EMBL/GenBank/DDBJ whole genome shotgun (WGS) entry which is preliminary data.</text>
</comment>
<dbReference type="EMBL" id="VCIW01000005">
    <property type="protein sequence ID" value="TLS52258.1"/>
    <property type="molecule type" value="Genomic_DNA"/>
</dbReference>
<organism evidence="1 2">
    <name type="scientific">Paenibacillus antri</name>
    <dbReference type="NCBI Taxonomy" id="2582848"/>
    <lineage>
        <taxon>Bacteria</taxon>
        <taxon>Bacillati</taxon>
        <taxon>Bacillota</taxon>
        <taxon>Bacilli</taxon>
        <taxon>Bacillales</taxon>
        <taxon>Paenibacillaceae</taxon>
        <taxon>Paenibacillus</taxon>
    </lineage>
</organism>
<evidence type="ECO:0000313" key="1">
    <source>
        <dbReference type="EMBL" id="TLS52258.1"/>
    </source>
</evidence>
<reference evidence="1 2" key="1">
    <citation type="submission" date="2019-05" db="EMBL/GenBank/DDBJ databases">
        <authorList>
            <person name="Narsing Rao M.P."/>
            <person name="Li W.J."/>
        </authorList>
    </citation>
    <scope>NUCLEOTIDE SEQUENCE [LARGE SCALE GENOMIC DNA]</scope>
    <source>
        <strain evidence="1 2">SYSU_K30003</strain>
    </source>
</reference>